<evidence type="ECO:0000313" key="3">
    <source>
        <dbReference type="Proteomes" id="UP000193200"/>
    </source>
</evidence>
<feature type="coiled-coil region" evidence="1">
    <location>
        <begin position="109"/>
        <end position="150"/>
    </location>
</feature>
<accession>A0A1Y5S418</accession>
<name>A0A1Y5S418_9PROT</name>
<feature type="coiled-coil region" evidence="1">
    <location>
        <begin position="889"/>
        <end position="916"/>
    </location>
</feature>
<gene>
    <name evidence="2" type="ORF">OCH7691_01144</name>
</gene>
<dbReference type="RefSeq" id="WP_085882399.1">
    <property type="nucleotide sequence ID" value="NZ_FWFR01000001.1"/>
</dbReference>
<dbReference type="EMBL" id="FWFR01000001">
    <property type="protein sequence ID" value="SLN31721.1"/>
    <property type="molecule type" value="Genomic_DNA"/>
</dbReference>
<evidence type="ECO:0000256" key="1">
    <source>
        <dbReference type="SAM" id="Coils"/>
    </source>
</evidence>
<dbReference type="InParanoid" id="A0A1Y5S418"/>
<keyword evidence="1" id="KW-0175">Coiled coil</keyword>
<evidence type="ECO:0000313" key="2">
    <source>
        <dbReference type="EMBL" id="SLN31721.1"/>
    </source>
</evidence>
<keyword evidence="3" id="KW-1185">Reference proteome</keyword>
<organism evidence="2 3">
    <name type="scientific">Oceanibacterium hippocampi</name>
    <dbReference type="NCBI Taxonomy" id="745714"/>
    <lineage>
        <taxon>Bacteria</taxon>
        <taxon>Pseudomonadati</taxon>
        <taxon>Pseudomonadota</taxon>
        <taxon>Alphaproteobacteria</taxon>
        <taxon>Sneathiellales</taxon>
        <taxon>Sneathiellaceae</taxon>
        <taxon>Oceanibacterium</taxon>
    </lineage>
</organism>
<reference evidence="2 3" key="1">
    <citation type="submission" date="2017-03" db="EMBL/GenBank/DDBJ databases">
        <authorList>
            <person name="Afonso C.L."/>
            <person name="Miller P.J."/>
            <person name="Scott M.A."/>
            <person name="Spackman E."/>
            <person name="Goraichik I."/>
            <person name="Dimitrov K.M."/>
            <person name="Suarez D.L."/>
            <person name="Swayne D.E."/>
        </authorList>
    </citation>
    <scope>NUCLEOTIDE SEQUENCE [LARGE SCALE GENOMIC DNA]</scope>
    <source>
        <strain evidence="2 3">CECT 7691</strain>
    </source>
</reference>
<feature type="coiled-coil region" evidence="1">
    <location>
        <begin position="520"/>
        <end position="599"/>
    </location>
</feature>
<dbReference type="OrthoDB" id="7311517at2"/>
<sequence length="957" mass="99325">MITDIATLGIEYRAIGIDETARAMAAASREGEHAAAVMSRAEAAQAALARQTAAARQALDGHLAAMERQNAALRLTLAGQGDLLPMLEHEAALRRRLGRELLPEEARAIRALTAEQQRLTAEVRAQQRDAEALARAYDQLARNIQDSLADAFYNVLDDADEGFDEFFDNLVDLAKKAAAQIAAAMVIQPVLGGIGSALGIGGQIAGGGGLLGSLFGGGTTGNAGALDIAKTIGGILPKPFDISGAIGAGGLFAPATATSLAGGFASSTAGGLGVAAVPGGVSNVGYVTGAAGPLAGAAPLLAGAGALAGIASLAFLGYSSVAGNKPIPRAAASVGVGPDGRLLVTDAQTRDKAPQEVADQFGQQLIAVLQGFADATGGTFAPDFDARIGFNAVKKAFDTQIKGVDPADGFLVSENGDAIQKTPMFRELDDALKRIIVDSVENGLISGVDDADIAVLLREGIEEGLRLLQIKSLFKDEVADPVESTLMDMIDALEPAFEQLVADAKKAGIDLVKVEAALTRDRLNILRQATKEQLEELAASPIRFVADAPARDRLAPLEAEVELARREAIDLINEEILANQALAQEVERARNSLDGIREGLAEFADSLKLSDLSPLTPAEKLAEARSQFDTQLALARGGDVDALAGFTDIAQSFLEASRAFNASSAPFQSDFDLVQSVLEELQTSSVTSKDSQQAFLDEIAAQNQLLVDMAAALSEPEGPNAGLLRDQLAELSGMGVGIESLSAGIEATLKVQEQVAAILDQINARNQTANEKAAEAAAKRDAKAREDIIPDDIPTTDELVQSHRDLQAIIRDGSSGGTTLFNAQGGAFSSAGTDPNSLRGFATGGLVPGFGGTDSVIARVTPGEFVMTPEAVNDIGVGTLTAINRGGAFNEMASEIRALREEIAALRADNARLAETVARVGASQIDEMRRGTAVVDDGLGRIADSAERKAPRQRSAG</sequence>
<dbReference type="Proteomes" id="UP000193200">
    <property type="component" value="Unassembled WGS sequence"/>
</dbReference>
<dbReference type="AlphaFoldDB" id="A0A1Y5S418"/>
<feature type="coiled-coil region" evidence="1">
    <location>
        <begin position="759"/>
        <end position="786"/>
    </location>
</feature>
<protein>
    <submittedName>
        <fullName evidence="2">Uncharacterized protein</fullName>
    </submittedName>
</protein>
<proteinExistence type="predicted"/>